<evidence type="ECO:0000256" key="1">
    <source>
        <dbReference type="ARBA" id="ARBA00004286"/>
    </source>
</evidence>
<name>A0A7N0V4N9_KALFE</name>
<feature type="region of interest" description="Disordered" evidence="11">
    <location>
        <begin position="484"/>
        <end position="508"/>
    </location>
</feature>
<evidence type="ECO:0000256" key="6">
    <source>
        <dbReference type="ARBA" id="ARBA00022490"/>
    </source>
</evidence>
<evidence type="ECO:0000313" key="12">
    <source>
        <dbReference type="EnsemblPlants" id="Kaladp0096s0130.1.v1.1"/>
    </source>
</evidence>
<reference evidence="12" key="1">
    <citation type="submission" date="2021-01" db="UniProtKB">
        <authorList>
            <consortium name="EnsemblPlants"/>
        </authorList>
    </citation>
    <scope>IDENTIFICATION</scope>
</reference>
<feature type="region of interest" description="Disordered" evidence="11">
    <location>
        <begin position="393"/>
        <end position="412"/>
    </location>
</feature>
<dbReference type="GO" id="GO:0000796">
    <property type="term" value="C:condensin complex"/>
    <property type="evidence" value="ECO:0007669"/>
    <property type="project" value="InterPro"/>
</dbReference>
<dbReference type="PIRSF" id="PIRSF017126">
    <property type="entry name" value="Condensin_H"/>
    <property type="match status" value="1"/>
</dbReference>
<keyword evidence="6" id="KW-0963">Cytoplasm</keyword>
<proteinExistence type="inferred from homology"/>
<dbReference type="InterPro" id="IPR022816">
    <property type="entry name" value="Condensin_barren_su2"/>
</dbReference>
<evidence type="ECO:0000256" key="10">
    <source>
        <dbReference type="ARBA" id="ARBA00023306"/>
    </source>
</evidence>
<sequence>MKEALSPNQKQRSAIGTRIRVPTIPFLYNDDKLERAQARAAIRGKSVAASFQSPTSHHRSDFLDKSQILELYHNCIKLASENKINQRNTWELNLIDHLYEIIMVEEGEEDVETNFQKASCTLEAGVKIYSMRVDSVLSEAYKVLAGINRVGQQEQIADATDDNNRPEPTNSKKEEKKLSPLATLAPTFEALNVKKFDVAFAVDPLYHQTGLLLNNLGVYGACRVLFDSSEVPGKCMESVGTTSDSDVIDLSFAQDCIGKMLLDIQTTNEISPTLSSIISRFDEDTIRPPDTFSSNKVTVEDADYGTTDDDAFDINDNWNGGQNDQPFVMDEPLGDADVSFHGHHEDDESGIYQDSDTEIRFDYANEYPLFGISINSKKHNAWAGPDHWKYHKTSGPLKKDVSENEPKVTTKKATKRKTAVDICFSNLMDKEMSDIFAPPKNPKSLLLSAKKVHPNTKLPEDCHYKPENLLKLFLMPDVMCHGRRQRKHSDKSSPWNDDRRTAPSWDDKNSFTRKFDDESVCTGTEDCVQLVSQPRQVNKIDVDYDKTSKVVNFQALKGIIWDQIQESTQTSSMDQEASISFRGLLAKFPSNCQAAAAPEDISPHLCFISLLHLANEHSLNIQGCPTMDDLTIHLPPNHSSTS</sequence>
<evidence type="ECO:0000256" key="4">
    <source>
        <dbReference type="ARBA" id="ARBA00016065"/>
    </source>
</evidence>
<dbReference type="GO" id="GO:0051301">
    <property type="term" value="P:cell division"/>
    <property type="evidence" value="ECO:0007669"/>
    <property type="project" value="UniProtKB-KW"/>
</dbReference>
<keyword evidence="10" id="KW-0131">Cell cycle</keyword>
<evidence type="ECO:0000256" key="2">
    <source>
        <dbReference type="ARBA" id="ARBA00004496"/>
    </source>
</evidence>
<feature type="compositionally biased region" description="Basic and acidic residues" evidence="11">
    <location>
        <begin position="496"/>
        <end position="508"/>
    </location>
</feature>
<dbReference type="AlphaFoldDB" id="A0A7N0V4N9"/>
<comment type="similarity">
    <text evidence="3">Belongs to the CND2 (condensin subunit 2) family.</text>
</comment>
<dbReference type="Pfam" id="PF05786">
    <property type="entry name" value="Cnd2"/>
    <property type="match status" value="2"/>
</dbReference>
<dbReference type="EnsemblPlants" id="Kaladp0096s0130.1.v1.1">
    <property type="protein sequence ID" value="Kaladp0096s0130.1.v1.1"/>
    <property type="gene ID" value="Kaladp0096s0130.v1.1"/>
</dbReference>
<evidence type="ECO:0000256" key="8">
    <source>
        <dbReference type="ARBA" id="ARBA00022776"/>
    </source>
</evidence>
<dbReference type="GO" id="GO:0007076">
    <property type="term" value="P:mitotic chromosome condensation"/>
    <property type="evidence" value="ECO:0007669"/>
    <property type="project" value="InterPro"/>
</dbReference>
<evidence type="ECO:0000256" key="3">
    <source>
        <dbReference type="ARBA" id="ARBA00009471"/>
    </source>
</evidence>
<evidence type="ECO:0000256" key="9">
    <source>
        <dbReference type="ARBA" id="ARBA00023067"/>
    </source>
</evidence>
<dbReference type="OMA" id="GREHWKV"/>
<evidence type="ECO:0000256" key="5">
    <source>
        <dbReference type="ARBA" id="ARBA00022454"/>
    </source>
</evidence>
<keyword evidence="7" id="KW-0132">Cell division</keyword>
<dbReference type="GO" id="GO:0005737">
    <property type="term" value="C:cytoplasm"/>
    <property type="evidence" value="ECO:0007669"/>
    <property type="project" value="UniProtKB-SubCell"/>
</dbReference>
<evidence type="ECO:0000313" key="13">
    <source>
        <dbReference type="Proteomes" id="UP000594263"/>
    </source>
</evidence>
<dbReference type="GO" id="GO:0003682">
    <property type="term" value="F:chromatin binding"/>
    <property type="evidence" value="ECO:0007669"/>
    <property type="project" value="TreeGrafter"/>
</dbReference>
<feature type="region of interest" description="Disordered" evidence="11">
    <location>
        <begin position="155"/>
        <end position="178"/>
    </location>
</feature>
<dbReference type="Gramene" id="Kaladp0096s0130.1.v1.1">
    <property type="protein sequence ID" value="Kaladp0096s0130.1.v1.1"/>
    <property type="gene ID" value="Kaladp0096s0130.v1.1"/>
</dbReference>
<keyword evidence="8" id="KW-0498">Mitosis</keyword>
<comment type="subcellular location">
    <subcellularLocation>
        <location evidence="1">Chromosome</location>
    </subcellularLocation>
    <subcellularLocation>
        <location evidence="2">Cytoplasm</location>
    </subcellularLocation>
</comment>
<evidence type="ECO:0000256" key="11">
    <source>
        <dbReference type="SAM" id="MobiDB-lite"/>
    </source>
</evidence>
<feature type="compositionally biased region" description="Basic and acidic residues" evidence="11">
    <location>
        <begin position="397"/>
        <end position="408"/>
    </location>
</feature>
<accession>A0A7N0V4N9</accession>
<keyword evidence="9" id="KW-0226">DNA condensation</keyword>
<evidence type="ECO:0000256" key="7">
    <source>
        <dbReference type="ARBA" id="ARBA00022618"/>
    </source>
</evidence>
<dbReference type="PANTHER" id="PTHR13108">
    <property type="entry name" value="CONDENSIN COMPLEX SUBUNIT 2"/>
    <property type="match status" value="1"/>
</dbReference>
<dbReference type="PANTHER" id="PTHR13108:SF9">
    <property type="entry name" value="CONDENSIN COMPLEX SUBUNIT 2"/>
    <property type="match status" value="1"/>
</dbReference>
<keyword evidence="5" id="KW-0158">Chromosome</keyword>
<feature type="compositionally biased region" description="Basic and acidic residues" evidence="11">
    <location>
        <begin position="162"/>
        <end position="178"/>
    </location>
</feature>
<organism evidence="12 13">
    <name type="scientific">Kalanchoe fedtschenkoi</name>
    <name type="common">Lavender scallops</name>
    <name type="synonym">South American air plant</name>
    <dbReference type="NCBI Taxonomy" id="63787"/>
    <lineage>
        <taxon>Eukaryota</taxon>
        <taxon>Viridiplantae</taxon>
        <taxon>Streptophyta</taxon>
        <taxon>Embryophyta</taxon>
        <taxon>Tracheophyta</taxon>
        <taxon>Spermatophyta</taxon>
        <taxon>Magnoliopsida</taxon>
        <taxon>eudicotyledons</taxon>
        <taxon>Gunneridae</taxon>
        <taxon>Pentapetalae</taxon>
        <taxon>Saxifragales</taxon>
        <taxon>Crassulaceae</taxon>
        <taxon>Kalanchoe</taxon>
    </lineage>
</organism>
<dbReference type="Proteomes" id="UP000594263">
    <property type="component" value="Unplaced"/>
</dbReference>
<keyword evidence="13" id="KW-1185">Reference proteome</keyword>
<protein>
    <recommendedName>
        <fullName evidence="4">Condensin complex subunit 2</fullName>
    </recommendedName>
</protein>